<keyword evidence="2" id="KW-1185">Reference proteome</keyword>
<dbReference type="AlphaFoldDB" id="W6U8H4"/>
<dbReference type="CTD" id="36346091"/>
<dbReference type="OrthoDB" id="10345379at2759"/>
<dbReference type="STRING" id="6210.W6U8H4"/>
<organism evidence="1 2">
    <name type="scientific">Echinococcus granulosus</name>
    <name type="common">Hydatid tapeworm</name>
    <dbReference type="NCBI Taxonomy" id="6210"/>
    <lineage>
        <taxon>Eukaryota</taxon>
        <taxon>Metazoa</taxon>
        <taxon>Spiralia</taxon>
        <taxon>Lophotrochozoa</taxon>
        <taxon>Platyhelminthes</taxon>
        <taxon>Cestoda</taxon>
        <taxon>Eucestoda</taxon>
        <taxon>Cyclophyllidea</taxon>
        <taxon>Taeniidae</taxon>
        <taxon>Echinococcus</taxon>
        <taxon>Echinococcus granulosus group</taxon>
    </lineage>
</organism>
<dbReference type="Proteomes" id="UP000019149">
    <property type="component" value="Unassembled WGS sequence"/>
</dbReference>
<accession>W6U8H4</accession>
<dbReference type="GeneID" id="36346091"/>
<proteinExistence type="predicted"/>
<gene>
    <name evidence="1" type="ORF">EGR_10376</name>
</gene>
<comment type="caution">
    <text evidence="1">The sequence shown here is derived from an EMBL/GenBank/DDBJ whole genome shotgun (WGS) entry which is preliminary data.</text>
</comment>
<sequence>MYLLHSANEIVRVAEARLVSAHLSVRNSCVQTLWPSPYFEVTRSCERSCGNQHLHLYTIWIEDRPPNISEVFSFSDDFQWCPEATPHRQEYFCFASRCTEQGIISLNVAAATESTFCLPCAYGRCSSRSSRLCSNKVVLSSKTLLDLIIFAEVRGSVEACKGDGVKQLRLVGPFECRVIEPQQFSLRDCWRAVSNSDCATVFFGVNLTDDHKKGVVFNRLHKNCKYGRRSTMAWRFLKCRLKLSLQAKANTIGPSTLPVMDSLVE</sequence>
<dbReference type="EMBL" id="APAU02000214">
    <property type="protein sequence ID" value="EUB54757.1"/>
    <property type="molecule type" value="Genomic_DNA"/>
</dbReference>
<evidence type="ECO:0000313" key="2">
    <source>
        <dbReference type="Proteomes" id="UP000019149"/>
    </source>
</evidence>
<evidence type="ECO:0000313" key="1">
    <source>
        <dbReference type="EMBL" id="EUB54757.1"/>
    </source>
</evidence>
<dbReference type="OMA" id="CFASRCT"/>
<name>W6U8H4_ECHGR</name>
<protein>
    <submittedName>
        <fullName evidence="1">Uncharacterized protein</fullName>
    </submittedName>
</protein>
<dbReference type="RefSeq" id="XP_024345953.1">
    <property type="nucleotide sequence ID" value="XM_024499625.1"/>
</dbReference>
<dbReference type="KEGG" id="egl:EGR_10376"/>
<reference evidence="1 2" key="1">
    <citation type="journal article" date="2013" name="Nat. Genet.">
        <title>The genome of the hydatid tapeworm Echinococcus granulosus.</title>
        <authorList>
            <person name="Zheng H."/>
            <person name="Zhang W."/>
            <person name="Zhang L."/>
            <person name="Zhang Z."/>
            <person name="Li J."/>
            <person name="Lu G."/>
            <person name="Zhu Y."/>
            <person name="Wang Y."/>
            <person name="Huang Y."/>
            <person name="Liu J."/>
            <person name="Kang H."/>
            <person name="Chen J."/>
            <person name="Wang L."/>
            <person name="Chen A."/>
            <person name="Yu S."/>
            <person name="Gao Z."/>
            <person name="Jin L."/>
            <person name="Gu W."/>
            <person name="Wang Z."/>
            <person name="Zhao L."/>
            <person name="Shi B."/>
            <person name="Wen H."/>
            <person name="Lin R."/>
            <person name="Jones M.K."/>
            <person name="Brejova B."/>
            <person name="Vinar T."/>
            <person name="Zhao G."/>
            <person name="McManus D.P."/>
            <person name="Chen Z."/>
            <person name="Zhou Y."/>
            <person name="Wang S."/>
        </authorList>
    </citation>
    <scope>NUCLEOTIDE SEQUENCE [LARGE SCALE GENOMIC DNA]</scope>
</reference>